<dbReference type="InterPro" id="IPR050628">
    <property type="entry name" value="SNF2_RAD54_helicase_TF"/>
</dbReference>
<dbReference type="GO" id="GO:0003676">
    <property type="term" value="F:nucleic acid binding"/>
    <property type="evidence" value="ECO:0007669"/>
    <property type="project" value="InterPro"/>
</dbReference>
<dbReference type="Proteomes" id="UP000274822">
    <property type="component" value="Unassembled WGS sequence"/>
</dbReference>
<dbReference type="InterPro" id="IPR038718">
    <property type="entry name" value="SNF2-like_sf"/>
</dbReference>
<evidence type="ECO:0000256" key="7">
    <source>
        <dbReference type="ARBA" id="ARBA00022840"/>
    </source>
</evidence>
<dbReference type="EMBL" id="RBNJ01003258">
    <property type="protein sequence ID" value="RUS31140.1"/>
    <property type="molecule type" value="Genomic_DNA"/>
</dbReference>
<keyword evidence="7" id="KW-0067">ATP-binding</keyword>
<dbReference type="GO" id="GO:0005634">
    <property type="term" value="C:nucleus"/>
    <property type="evidence" value="ECO:0007669"/>
    <property type="project" value="UniProtKB-SubCell"/>
</dbReference>
<sequence>MPPKSNEKAKKRNKCSNCGSFKHLSKNCPDLDLTTSEEDSEDDDVPEETNIVHQYKQQLQQKKAAGKQQKRRAPPSPKDSKDVDVSEETNVVHRPLELKRKASAIRKPQHKKRKTENEPITAEADTNFPWIDSVPIQSTSSRSRSAAITTTLPILAPSSSSSGVDVPDDFEDGATGVLPDADADDVAEDLVFGVVRAKIVGINYYDGMVSRGESVVIRREPHNPYDQNALRVDNMAAQQVSATSPVMSPPSFPPSLTATSSGLKVHPLPTIFLSHSHQPTLTSPSSPLRSTPTGTVTGSRTSYNIALKLSLLAATPILGQSLTTLLNSRGLRIESPNGAPSGAIVEFAAAEARAQNEWAQLLGRGQQMDQRKSQEVLGRIGMSELDLAKLPQAPQPAMVGTAMLSYQLQGLRFLVQQEHPLDPTKEAPVQFWTMRKDGQGEYYYNLVTNFATRKASDGVMGRNGYWKPSLVRGGILADDMGLGKTLQTISLIAGDPTGQGVVDNPTPSDKSYSDATLIVAPLSVIGNWVDQLAAHVSPARALKTYVFHGPDRNESPTFLAKHDVVVTTYNLLAQCDVSKKKGLFGVKWRRVVLDEGCVGRASLEDADRTPSLNYPSHVIKNRKAKQTEACMTLEAERRWVLTGIVLLLYFVHIHSMPLAEAGHQVF</sequence>
<dbReference type="AlphaFoldDB" id="A0A433QMY6"/>
<dbReference type="PANTHER" id="PTHR45626:SF17">
    <property type="entry name" value="HELICASE-LIKE TRANSCRIPTION FACTOR"/>
    <property type="match status" value="1"/>
</dbReference>
<dbReference type="InterPro" id="IPR014905">
    <property type="entry name" value="HIRAN"/>
</dbReference>
<evidence type="ECO:0000256" key="8">
    <source>
        <dbReference type="ARBA" id="ARBA00023242"/>
    </source>
</evidence>
<feature type="region of interest" description="Disordered" evidence="10">
    <location>
        <begin position="1"/>
        <end position="124"/>
    </location>
</feature>
<dbReference type="GO" id="GO:0004386">
    <property type="term" value="F:helicase activity"/>
    <property type="evidence" value="ECO:0007669"/>
    <property type="project" value="UniProtKB-KW"/>
</dbReference>
<keyword evidence="8" id="KW-0539">Nucleus</keyword>
<feature type="non-terminal residue" evidence="12">
    <location>
        <position position="666"/>
    </location>
</feature>
<dbReference type="Gene3D" id="3.40.50.10810">
    <property type="entry name" value="Tandem AAA-ATPase domain"/>
    <property type="match status" value="1"/>
</dbReference>
<evidence type="ECO:0000256" key="10">
    <source>
        <dbReference type="SAM" id="MobiDB-lite"/>
    </source>
</evidence>
<feature type="compositionally biased region" description="Basic residues" evidence="10">
    <location>
        <begin position="64"/>
        <end position="73"/>
    </location>
</feature>
<keyword evidence="9" id="KW-0863">Zinc-finger</keyword>
<dbReference type="SUPFAM" id="SSF52540">
    <property type="entry name" value="P-loop containing nucleoside triphosphate hydrolases"/>
    <property type="match status" value="1"/>
</dbReference>
<dbReference type="GO" id="GO:0008270">
    <property type="term" value="F:zinc ion binding"/>
    <property type="evidence" value="ECO:0007669"/>
    <property type="project" value="UniProtKB-KW"/>
</dbReference>
<comment type="subcellular location">
    <subcellularLocation>
        <location evidence="1">Nucleus</location>
    </subcellularLocation>
</comment>
<proteinExistence type="predicted"/>
<protein>
    <submittedName>
        <fullName evidence="12">SNF2 family N-terminal domain-containing protein</fullName>
    </submittedName>
</protein>
<feature type="region of interest" description="Disordered" evidence="10">
    <location>
        <begin position="277"/>
        <end position="296"/>
    </location>
</feature>
<dbReference type="InterPro" id="IPR000330">
    <property type="entry name" value="SNF2_N"/>
</dbReference>
<feature type="domain" description="CCHC-type" evidence="11">
    <location>
        <begin position="14"/>
        <end position="30"/>
    </location>
</feature>
<dbReference type="PROSITE" id="PS50158">
    <property type="entry name" value="ZF_CCHC"/>
    <property type="match status" value="1"/>
</dbReference>
<evidence type="ECO:0000256" key="6">
    <source>
        <dbReference type="ARBA" id="ARBA00022833"/>
    </source>
</evidence>
<evidence type="ECO:0000259" key="11">
    <source>
        <dbReference type="PROSITE" id="PS50158"/>
    </source>
</evidence>
<evidence type="ECO:0000313" key="12">
    <source>
        <dbReference type="EMBL" id="RUS31140.1"/>
    </source>
</evidence>
<name>A0A433QMY6_9FUNG</name>
<feature type="compositionally biased region" description="Basic residues" evidence="10">
    <location>
        <begin position="101"/>
        <end position="114"/>
    </location>
</feature>
<dbReference type="InterPro" id="IPR014001">
    <property type="entry name" value="Helicase_ATP-bd"/>
</dbReference>
<evidence type="ECO:0000256" key="5">
    <source>
        <dbReference type="ARBA" id="ARBA00022806"/>
    </source>
</evidence>
<organism evidence="12 13">
    <name type="scientific">Jimgerdemannia flammicorona</name>
    <dbReference type="NCBI Taxonomy" id="994334"/>
    <lineage>
        <taxon>Eukaryota</taxon>
        <taxon>Fungi</taxon>
        <taxon>Fungi incertae sedis</taxon>
        <taxon>Mucoromycota</taxon>
        <taxon>Mucoromycotina</taxon>
        <taxon>Endogonomycetes</taxon>
        <taxon>Endogonales</taxon>
        <taxon>Endogonaceae</taxon>
        <taxon>Jimgerdemannia</taxon>
    </lineage>
</organism>
<evidence type="ECO:0000256" key="3">
    <source>
        <dbReference type="ARBA" id="ARBA00022741"/>
    </source>
</evidence>
<evidence type="ECO:0000256" key="4">
    <source>
        <dbReference type="ARBA" id="ARBA00022801"/>
    </source>
</evidence>
<dbReference type="GO" id="GO:0005524">
    <property type="term" value="F:ATP binding"/>
    <property type="evidence" value="ECO:0007669"/>
    <property type="project" value="UniProtKB-KW"/>
</dbReference>
<dbReference type="InterPro" id="IPR027417">
    <property type="entry name" value="P-loop_NTPase"/>
</dbReference>
<dbReference type="PANTHER" id="PTHR45626">
    <property type="entry name" value="TRANSCRIPTION TERMINATION FACTOR 2-RELATED"/>
    <property type="match status" value="1"/>
</dbReference>
<feature type="compositionally biased region" description="Low complexity" evidence="10">
    <location>
        <begin position="279"/>
        <end position="293"/>
    </location>
</feature>
<feature type="compositionally biased region" description="Acidic residues" evidence="10">
    <location>
        <begin position="35"/>
        <end position="47"/>
    </location>
</feature>
<dbReference type="GO" id="GO:0016818">
    <property type="term" value="F:hydrolase activity, acting on acid anhydrides, in phosphorus-containing anhydrides"/>
    <property type="evidence" value="ECO:0007669"/>
    <property type="project" value="InterPro"/>
</dbReference>
<dbReference type="Pfam" id="PF08797">
    <property type="entry name" value="HIRAN"/>
    <property type="match status" value="1"/>
</dbReference>
<keyword evidence="4" id="KW-0378">Hydrolase</keyword>
<feature type="compositionally biased region" description="Low complexity" evidence="10">
    <location>
        <begin position="54"/>
        <end position="63"/>
    </location>
</feature>
<dbReference type="SMART" id="SM00487">
    <property type="entry name" value="DEXDc"/>
    <property type="match status" value="1"/>
</dbReference>
<evidence type="ECO:0000256" key="2">
    <source>
        <dbReference type="ARBA" id="ARBA00022723"/>
    </source>
</evidence>
<evidence type="ECO:0000256" key="9">
    <source>
        <dbReference type="PROSITE-ProRule" id="PRU00047"/>
    </source>
</evidence>
<dbReference type="GO" id="GO:0008094">
    <property type="term" value="F:ATP-dependent activity, acting on DNA"/>
    <property type="evidence" value="ECO:0007669"/>
    <property type="project" value="TreeGrafter"/>
</dbReference>
<dbReference type="GO" id="GO:0006281">
    <property type="term" value="P:DNA repair"/>
    <property type="evidence" value="ECO:0007669"/>
    <property type="project" value="TreeGrafter"/>
</dbReference>
<reference evidence="12 13" key="1">
    <citation type="journal article" date="2018" name="New Phytol.">
        <title>Phylogenomics of Endogonaceae and evolution of mycorrhizas within Mucoromycota.</title>
        <authorList>
            <person name="Chang Y."/>
            <person name="Desiro A."/>
            <person name="Na H."/>
            <person name="Sandor L."/>
            <person name="Lipzen A."/>
            <person name="Clum A."/>
            <person name="Barry K."/>
            <person name="Grigoriev I.V."/>
            <person name="Martin F.M."/>
            <person name="Stajich J.E."/>
            <person name="Smith M.E."/>
            <person name="Bonito G."/>
            <person name="Spatafora J.W."/>
        </authorList>
    </citation>
    <scope>NUCLEOTIDE SEQUENCE [LARGE SCALE GENOMIC DNA]</scope>
    <source>
        <strain evidence="12 13">AD002</strain>
    </source>
</reference>
<keyword evidence="13" id="KW-1185">Reference proteome</keyword>
<evidence type="ECO:0000313" key="13">
    <source>
        <dbReference type="Proteomes" id="UP000274822"/>
    </source>
</evidence>
<dbReference type="Pfam" id="PF00176">
    <property type="entry name" value="SNF2-rel_dom"/>
    <property type="match status" value="1"/>
</dbReference>
<accession>A0A433QMY6</accession>
<gene>
    <name evidence="12" type="ORF">BC938DRAFT_478398</name>
</gene>
<comment type="caution">
    <text evidence="12">The sequence shown here is derived from an EMBL/GenBank/DDBJ whole genome shotgun (WGS) entry which is preliminary data.</text>
</comment>
<feature type="compositionally biased region" description="Basic and acidic residues" evidence="10">
    <location>
        <begin position="78"/>
        <end position="100"/>
    </location>
</feature>
<keyword evidence="3" id="KW-0547">Nucleotide-binding</keyword>
<keyword evidence="2" id="KW-0479">Metal-binding</keyword>
<dbReference type="InterPro" id="IPR001878">
    <property type="entry name" value="Znf_CCHC"/>
</dbReference>
<dbReference type="Gene3D" id="3.30.70.2330">
    <property type="match status" value="1"/>
</dbReference>
<keyword evidence="5" id="KW-0347">Helicase</keyword>
<evidence type="ECO:0000256" key="1">
    <source>
        <dbReference type="ARBA" id="ARBA00004123"/>
    </source>
</evidence>
<keyword evidence="6" id="KW-0862">Zinc</keyword>